<gene>
    <name evidence="2" type="ORF">M413DRAFT_96359</name>
</gene>
<dbReference type="EMBL" id="KN831768">
    <property type="protein sequence ID" value="KIM49110.1"/>
    <property type="molecule type" value="Genomic_DNA"/>
</dbReference>
<reference evidence="2 3" key="1">
    <citation type="submission" date="2014-04" db="EMBL/GenBank/DDBJ databases">
        <authorList>
            <consortium name="DOE Joint Genome Institute"/>
            <person name="Kuo A."/>
            <person name="Gay G."/>
            <person name="Dore J."/>
            <person name="Kohler A."/>
            <person name="Nagy L.G."/>
            <person name="Floudas D."/>
            <person name="Copeland A."/>
            <person name="Barry K.W."/>
            <person name="Cichocki N."/>
            <person name="Veneault-Fourrey C."/>
            <person name="LaButti K."/>
            <person name="Lindquist E.A."/>
            <person name="Lipzen A."/>
            <person name="Lundell T."/>
            <person name="Morin E."/>
            <person name="Murat C."/>
            <person name="Sun H."/>
            <person name="Tunlid A."/>
            <person name="Henrissat B."/>
            <person name="Grigoriev I.V."/>
            <person name="Hibbett D.S."/>
            <person name="Martin F."/>
            <person name="Nordberg H.P."/>
            <person name="Cantor M.N."/>
            <person name="Hua S.X."/>
        </authorList>
    </citation>
    <scope>NUCLEOTIDE SEQUENCE [LARGE SCALE GENOMIC DNA]</scope>
    <source>
        <strain evidence="3">h7</strain>
    </source>
</reference>
<evidence type="ECO:0000313" key="3">
    <source>
        <dbReference type="Proteomes" id="UP000053424"/>
    </source>
</evidence>
<organism evidence="2 3">
    <name type="scientific">Hebeloma cylindrosporum</name>
    <dbReference type="NCBI Taxonomy" id="76867"/>
    <lineage>
        <taxon>Eukaryota</taxon>
        <taxon>Fungi</taxon>
        <taxon>Dikarya</taxon>
        <taxon>Basidiomycota</taxon>
        <taxon>Agaricomycotina</taxon>
        <taxon>Agaricomycetes</taxon>
        <taxon>Agaricomycetidae</taxon>
        <taxon>Agaricales</taxon>
        <taxon>Agaricineae</taxon>
        <taxon>Hymenogastraceae</taxon>
        <taxon>Hebeloma</taxon>
    </lineage>
</organism>
<dbReference type="AlphaFoldDB" id="A0A0C3CK70"/>
<reference evidence="3" key="2">
    <citation type="submission" date="2015-01" db="EMBL/GenBank/DDBJ databases">
        <title>Evolutionary Origins and Diversification of the Mycorrhizal Mutualists.</title>
        <authorList>
            <consortium name="DOE Joint Genome Institute"/>
            <consortium name="Mycorrhizal Genomics Consortium"/>
            <person name="Kohler A."/>
            <person name="Kuo A."/>
            <person name="Nagy L.G."/>
            <person name="Floudas D."/>
            <person name="Copeland A."/>
            <person name="Barry K.W."/>
            <person name="Cichocki N."/>
            <person name="Veneault-Fourrey C."/>
            <person name="LaButti K."/>
            <person name="Lindquist E.A."/>
            <person name="Lipzen A."/>
            <person name="Lundell T."/>
            <person name="Morin E."/>
            <person name="Murat C."/>
            <person name="Riley R."/>
            <person name="Ohm R."/>
            <person name="Sun H."/>
            <person name="Tunlid A."/>
            <person name="Henrissat B."/>
            <person name="Grigoriev I.V."/>
            <person name="Hibbett D.S."/>
            <person name="Martin F."/>
        </authorList>
    </citation>
    <scope>NUCLEOTIDE SEQUENCE [LARGE SCALE GENOMIC DNA]</scope>
    <source>
        <strain evidence="3">h7</strain>
    </source>
</reference>
<accession>A0A0C3CK70</accession>
<evidence type="ECO:0000256" key="1">
    <source>
        <dbReference type="SAM" id="MobiDB-lite"/>
    </source>
</evidence>
<feature type="region of interest" description="Disordered" evidence="1">
    <location>
        <begin position="238"/>
        <end position="279"/>
    </location>
</feature>
<name>A0A0C3CK70_HEBCY</name>
<protein>
    <submittedName>
        <fullName evidence="2">Uncharacterized protein</fullName>
    </submittedName>
</protein>
<dbReference type="STRING" id="686832.A0A0C3CK70"/>
<proteinExistence type="predicted"/>
<feature type="compositionally biased region" description="Polar residues" evidence="1">
    <location>
        <begin position="246"/>
        <end position="256"/>
    </location>
</feature>
<sequence>MAQPSSSHHEERRHRSDRELLAVLAVMLSLPTRTSTDSSSGVMSYLSPKRNQALIARETAVALREAEVARREAELLAGAPGGVIPSPSPILCPSCVASTITLTEIPPVQTIIKEIVKEDSLAPAGWGGPRAEEILERELKIAERERDISKREENVNRREHDASRREGWIMEQLIALGNGDPQSVQEEEYVYEPSKRKPKYQELPPMIVSEISYETQTKTVVQTETVTVPPPANTRLAAFPTPEAGSPSTSAGSPRTTAVEMVTEERDNQKPRTIVRGPKRLPNRWFGNW</sequence>
<dbReference type="HOGENOM" id="CLU_066691_0_0_1"/>
<dbReference type="OrthoDB" id="3360125at2759"/>
<evidence type="ECO:0000313" key="2">
    <source>
        <dbReference type="EMBL" id="KIM49110.1"/>
    </source>
</evidence>
<dbReference type="Proteomes" id="UP000053424">
    <property type="component" value="Unassembled WGS sequence"/>
</dbReference>
<keyword evidence="3" id="KW-1185">Reference proteome</keyword>